<dbReference type="Proteomes" id="UP001189429">
    <property type="component" value="Unassembled WGS sequence"/>
</dbReference>
<feature type="compositionally biased region" description="Low complexity" evidence="1">
    <location>
        <begin position="253"/>
        <end position="266"/>
    </location>
</feature>
<evidence type="ECO:0000313" key="2">
    <source>
        <dbReference type="EMBL" id="CAK0867445.1"/>
    </source>
</evidence>
<feature type="region of interest" description="Disordered" evidence="1">
    <location>
        <begin position="98"/>
        <end position="164"/>
    </location>
</feature>
<keyword evidence="3" id="KW-1185">Reference proteome</keyword>
<reference evidence="2" key="1">
    <citation type="submission" date="2023-10" db="EMBL/GenBank/DDBJ databases">
        <authorList>
            <person name="Chen Y."/>
            <person name="Shah S."/>
            <person name="Dougan E. K."/>
            <person name="Thang M."/>
            <person name="Chan C."/>
        </authorList>
    </citation>
    <scope>NUCLEOTIDE SEQUENCE [LARGE SCALE GENOMIC DNA]</scope>
</reference>
<feature type="region of interest" description="Disordered" evidence="1">
    <location>
        <begin position="332"/>
        <end position="352"/>
    </location>
</feature>
<feature type="compositionally biased region" description="Low complexity" evidence="1">
    <location>
        <begin position="594"/>
        <end position="603"/>
    </location>
</feature>
<feature type="non-terminal residue" evidence="2">
    <location>
        <position position="625"/>
    </location>
</feature>
<feature type="compositionally biased region" description="Basic and acidic residues" evidence="1">
    <location>
        <begin position="111"/>
        <end position="133"/>
    </location>
</feature>
<feature type="region of interest" description="Disordered" evidence="1">
    <location>
        <begin position="198"/>
        <end position="275"/>
    </location>
</feature>
<feature type="region of interest" description="Disordered" evidence="1">
    <location>
        <begin position="576"/>
        <end position="603"/>
    </location>
</feature>
<feature type="region of interest" description="Disordered" evidence="1">
    <location>
        <begin position="294"/>
        <end position="315"/>
    </location>
</feature>
<evidence type="ECO:0000256" key="1">
    <source>
        <dbReference type="SAM" id="MobiDB-lite"/>
    </source>
</evidence>
<sequence>MATLPVDALQRTGDLLLRSRLLELPIAVARAAGTAARCEARVVGAKFARFDGLVAVDTLTEDDLRDLELEELLIAVPAVFFLHDTGSIASVDTMTIQGASASSSPSTGRSIDGERYPTDDEHGGVGMGHDEVGAARAGVGRRGPTASSAMEAATPRRATASHDDLQSALESFKHELLQAIGGQLSVFSSRIEQAEKGSTEARGLAAAEAPPDIPGSLFQSGPSLSVPAPAPFAPSRPPFPEFAQGGRESPSDGSRAAPAGRRAPPSEQVSRAAPGGRADLDLYALVESGGRAADKATQLAKPQALEKVGGPKQAKEDELTLDDLLFGDAASSSREAGLAPRINGTRGAARPPLLNGAIEREPQERSAHVETAALAEPGCSTTGTPWNATPRGRQRIRFGRLEDNERFWEMLASLHALRTSRRHDLGARAGQRLKATQQTENASGPRRLARPTTLLVPCGLPYEWRESGHLARARPLSSEKKCDRRLMLTVDRISFFCIPQWPDAEARKTTLAFDLGASELPEQSVSYEEDCLRWRGRDRIAPASAVPAAEGQGASTAAQIAHQHCLRFAECPRNGGGSPIAPPPAQIESRRVSTRTTARSLASPMVLTLQTEYNGPHLSASGKGT</sequence>
<gene>
    <name evidence="2" type="ORF">PCOR1329_LOCUS54379</name>
</gene>
<name>A0ABN9V5P4_9DINO</name>
<proteinExistence type="predicted"/>
<protein>
    <submittedName>
        <fullName evidence="2">Uncharacterized protein</fullName>
    </submittedName>
</protein>
<organism evidence="2 3">
    <name type="scientific">Prorocentrum cordatum</name>
    <dbReference type="NCBI Taxonomy" id="2364126"/>
    <lineage>
        <taxon>Eukaryota</taxon>
        <taxon>Sar</taxon>
        <taxon>Alveolata</taxon>
        <taxon>Dinophyceae</taxon>
        <taxon>Prorocentrales</taxon>
        <taxon>Prorocentraceae</taxon>
        <taxon>Prorocentrum</taxon>
    </lineage>
</organism>
<evidence type="ECO:0000313" key="3">
    <source>
        <dbReference type="Proteomes" id="UP001189429"/>
    </source>
</evidence>
<comment type="caution">
    <text evidence="2">The sequence shown here is derived from an EMBL/GenBank/DDBJ whole genome shotgun (WGS) entry which is preliminary data.</text>
</comment>
<accession>A0ABN9V5P4</accession>
<dbReference type="EMBL" id="CAUYUJ010016644">
    <property type="protein sequence ID" value="CAK0867445.1"/>
    <property type="molecule type" value="Genomic_DNA"/>
</dbReference>
<feature type="compositionally biased region" description="Pro residues" evidence="1">
    <location>
        <begin position="228"/>
        <end position="240"/>
    </location>
</feature>